<sequence>MPRASGPPSPASTPRPHRLRDLSLEEAPVSPLLALFPSQVFPRGKSSRSSPLLFLGDGRFFGLAAAVNEQEVLGAMGSVNGARALVEEAKRRHMMQLES</sequence>
<accession>A0AAV8QSH5</accession>
<reference evidence="2 3" key="1">
    <citation type="submission" date="2022-12" db="EMBL/GenBank/DDBJ databases">
        <title>Chromosome-scale assembly of the Ensete ventricosum genome.</title>
        <authorList>
            <person name="Dussert Y."/>
            <person name="Stocks J."/>
            <person name="Wendawek A."/>
            <person name="Woldeyes F."/>
            <person name="Nichols R.A."/>
            <person name="Borrell J.S."/>
        </authorList>
    </citation>
    <scope>NUCLEOTIDE SEQUENCE [LARGE SCALE GENOMIC DNA]</scope>
    <source>
        <strain evidence="3">cv. Maze</strain>
        <tissue evidence="2">Seeds</tissue>
    </source>
</reference>
<feature type="compositionally biased region" description="Pro residues" evidence="1">
    <location>
        <begin position="1"/>
        <end position="13"/>
    </location>
</feature>
<gene>
    <name evidence="2" type="ORF">OPV22_017617</name>
</gene>
<evidence type="ECO:0000313" key="3">
    <source>
        <dbReference type="Proteomes" id="UP001222027"/>
    </source>
</evidence>
<comment type="caution">
    <text evidence="2">The sequence shown here is derived from an EMBL/GenBank/DDBJ whole genome shotgun (WGS) entry which is preliminary data.</text>
</comment>
<name>A0AAV8QSH5_ENSVE</name>
<dbReference type="AlphaFoldDB" id="A0AAV8QSH5"/>
<feature type="region of interest" description="Disordered" evidence="1">
    <location>
        <begin position="1"/>
        <end position="20"/>
    </location>
</feature>
<evidence type="ECO:0000256" key="1">
    <source>
        <dbReference type="SAM" id="MobiDB-lite"/>
    </source>
</evidence>
<protein>
    <submittedName>
        <fullName evidence="2">Uncharacterized protein</fullName>
    </submittedName>
</protein>
<organism evidence="2 3">
    <name type="scientific">Ensete ventricosum</name>
    <name type="common">Abyssinian banana</name>
    <name type="synonym">Musa ensete</name>
    <dbReference type="NCBI Taxonomy" id="4639"/>
    <lineage>
        <taxon>Eukaryota</taxon>
        <taxon>Viridiplantae</taxon>
        <taxon>Streptophyta</taxon>
        <taxon>Embryophyta</taxon>
        <taxon>Tracheophyta</taxon>
        <taxon>Spermatophyta</taxon>
        <taxon>Magnoliopsida</taxon>
        <taxon>Liliopsida</taxon>
        <taxon>Zingiberales</taxon>
        <taxon>Musaceae</taxon>
        <taxon>Ensete</taxon>
    </lineage>
</organism>
<evidence type="ECO:0000313" key="2">
    <source>
        <dbReference type="EMBL" id="KAJ8485132.1"/>
    </source>
</evidence>
<keyword evidence="3" id="KW-1185">Reference proteome</keyword>
<proteinExistence type="predicted"/>
<dbReference type="EMBL" id="JAQQAF010000005">
    <property type="protein sequence ID" value="KAJ8485132.1"/>
    <property type="molecule type" value="Genomic_DNA"/>
</dbReference>
<dbReference type="Proteomes" id="UP001222027">
    <property type="component" value="Unassembled WGS sequence"/>
</dbReference>